<sequence>MSFNSSDIVFVTGANGHTAQRVVDQLLSLSVGPKVRATVRSDASKALIHNHYPDHVSSGRLEVVQVDNIQDPNSFDTVMKDVTHVAHIASPFVLQVEDIERDLLKPAIEGTRGVLTAALKQPTIKSIVVTGSFATIADAKGGYRTGYTYTNKDFNPITYEEAKDPNLDMTQFPELHRHFARYMASKRCAEAAMWELYGKEKPSWTLNTVNTAWVGGPYVLPLPSISRASTSTGFLYGLATGADIPPQEWPTWIDVRDVAKAHINALQKPDLNKMRILLGGHRIGYDQIADICAKIPGATPSEKRNNFDMEKLFYIDNSSAAFVDMKESDYVPAEQMADTATEGATTYVLDGEGAPKWRLEHSTTGAAPCAQADCKRGGIKIEKGELRIGTQQRIDGEQKYYRQWRHWGCATKHSIKGLKNLCNDDPEKVPGYERISNESRQELRRAMDLVEIPDKEFKDIRTDLVKAVDDCYDGEFHDAIGYKVEVTNQGRAGCYGPSCKEQELKILKGMLRLGILRSLDGEADTYYYKHWKCVSKNDLEGASNSMKCGKLKGLKDLPEVYKAAVFESLESGQAGDPPELEPLAQKTTTDTSDVGADMAETVPLKKRMIGEVYNNKAEVDNTDSKKKRGRKAVSTNRVGAPVVEPSQQLPTRRSSRIQGLDVGIVENDARGVLAPEKKRGRKPAASAATFTSFDGAMDTTDEPAMDTTDEPAAKKNKPGRKPKAVSTRTVPGNAPGTMRIIMSVPEKPILGKHGRCRRGRKANAHPANALPANTLPANSFPANSFPANSFPTNTFPANTFPANGHAVANPSTFNNTLDIREGSIPKDLGQGYKAKGFSKQSIARPCIALPASAPQMPNRSSRLDNFPRRSQPDDFRDLNAESIAEVRRTIALNTPKTKPKRY</sequence>
<dbReference type="Gene3D" id="3.30.1740.10">
    <property type="entry name" value="Zinc finger, PARP-type"/>
    <property type="match status" value="2"/>
</dbReference>
<dbReference type="PROSITE" id="PS50064">
    <property type="entry name" value="ZF_PARP_2"/>
    <property type="match status" value="1"/>
</dbReference>
<feature type="compositionally biased region" description="Basic and acidic residues" evidence="8">
    <location>
        <begin position="861"/>
        <end position="880"/>
    </location>
</feature>
<dbReference type="SMART" id="SM01336">
    <property type="entry name" value="zf-PARP"/>
    <property type="match status" value="2"/>
</dbReference>
<dbReference type="InterPro" id="IPR001510">
    <property type="entry name" value="Znf_PARP"/>
</dbReference>
<proteinExistence type="inferred from homology"/>
<name>A0AAN6M355_9PLEO</name>
<comment type="similarity">
    <text evidence="7">Belongs to the NAD(P)-dependent epimerase/dehydratase family. Dihydroflavonol-4-reductase subfamily.</text>
</comment>
<feature type="compositionally biased region" description="Acidic residues" evidence="8">
    <location>
        <begin position="699"/>
        <end position="709"/>
    </location>
</feature>
<dbReference type="SUPFAM" id="SSF57716">
    <property type="entry name" value="Glucocorticoid receptor-like (DNA-binding domain)"/>
    <property type="match status" value="2"/>
</dbReference>
<dbReference type="GO" id="GO:0008270">
    <property type="term" value="F:zinc ion binding"/>
    <property type="evidence" value="ECO:0007669"/>
    <property type="project" value="UniProtKB-KW"/>
</dbReference>
<keyword evidence="6" id="KW-0539">Nucleus</keyword>
<keyword evidence="4" id="KW-0862">Zinc</keyword>
<keyword evidence="2" id="KW-0479">Metal-binding</keyword>
<gene>
    <name evidence="10" type="ORF">GRF29_19g1738755</name>
</gene>
<keyword evidence="5" id="KW-0560">Oxidoreductase</keyword>
<feature type="region of interest" description="Disordered" evidence="8">
    <location>
        <begin position="617"/>
        <end position="654"/>
    </location>
</feature>
<feature type="domain" description="PARP-type" evidence="9">
    <location>
        <begin position="367"/>
        <end position="451"/>
    </location>
</feature>
<evidence type="ECO:0000256" key="4">
    <source>
        <dbReference type="ARBA" id="ARBA00022833"/>
    </source>
</evidence>
<dbReference type="InterPro" id="IPR036957">
    <property type="entry name" value="Znf_PARP_sf"/>
</dbReference>
<evidence type="ECO:0000256" key="2">
    <source>
        <dbReference type="ARBA" id="ARBA00022723"/>
    </source>
</evidence>
<evidence type="ECO:0000256" key="8">
    <source>
        <dbReference type="SAM" id="MobiDB-lite"/>
    </source>
</evidence>
<dbReference type="EMBL" id="WVTA01000003">
    <property type="protein sequence ID" value="KAK3214953.1"/>
    <property type="molecule type" value="Genomic_DNA"/>
</dbReference>
<evidence type="ECO:0000256" key="7">
    <source>
        <dbReference type="ARBA" id="ARBA00023445"/>
    </source>
</evidence>
<keyword evidence="11" id="KW-1185">Reference proteome</keyword>
<comment type="subcellular location">
    <subcellularLocation>
        <location evidence="1">Nucleus</location>
    </subcellularLocation>
</comment>
<dbReference type="GO" id="GO:0003677">
    <property type="term" value="F:DNA binding"/>
    <property type="evidence" value="ECO:0007669"/>
    <property type="project" value="InterPro"/>
</dbReference>
<organism evidence="10 11">
    <name type="scientific">Pseudopithomyces chartarum</name>
    <dbReference type="NCBI Taxonomy" id="1892770"/>
    <lineage>
        <taxon>Eukaryota</taxon>
        <taxon>Fungi</taxon>
        <taxon>Dikarya</taxon>
        <taxon>Ascomycota</taxon>
        <taxon>Pezizomycotina</taxon>
        <taxon>Dothideomycetes</taxon>
        <taxon>Pleosporomycetidae</taxon>
        <taxon>Pleosporales</taxon>
        <taxon>Massarineae</taxon>
        <taxon>Didymosphaeriaceae</taxon>
        <taxon>Pseudopithomyces</taxon>
    </lineage>
</organism>
<keyword evidence="3" id="KW-0863">Zinc-finger</keyword>
<evidence type="ECO:0000259" key="9">
    <source>
        <dbReference type="PROSITE" id="PS50064"/>
    </source>
</evidence>
<dbReference type="GO" id="GO:0005634">
    <property type="term" value="C:nucleus"/>
    <property type="evidence" value="ECO:0007669"/>
    <property type="project" value="UniProtKB-SubCell"/>
</dbReference>
<dbReference type="PANTHER" id="PTHR10366">
    <property type="entry name" value="NAD DEPENDENT EPIMERASE/DEHYDRATASE"/>
    <property type="match status" value="1"/>
</dbReference>
<feature type="region of interest" description="Disordered" evidence="8">
    <location>
        <begin position="675"/>
        <end position="737"/>
    </location>
</feature>
<dbReference type="Pfam" id="PF01370">
    <property type="entry name" value="Epimerase"/>
    <property type="match status" value="1"/>
</dbReference>
<evidence type="ECO:0000313" key="10">
    <source>
        <dbReference type="EMBL" id="KAK3214953.1"/>
    </source>
</evidence>
<dbReference type="AlphaFoldDB" id="A0AAN6M355"/>
<dbReference type="SUPFAM" id="SSF51735">
    <property type="entry name" value="NAD(P)-binding Rossmann-fold domains"/>
    <property type="match status" value="1"/>
</dbReference>
<dbReference type="Proteomes" id="UP001280581">
    <property type="component" value="Unassembled WGS sequence"/>
</dbReference>
<comment type="caution">
    <text evidence="10">The sequence shown here is derived from an EMBL/GenBank/DDBJ whole genome shotgun (WGS) entry which is preliminary data.</text>
</comment>
<dbReference type="GO" id="GO:0016616">
    <property type="term" value="F:oxidoreductase activity, acting on the CH-OH group of donors, NAD or NADP as acceptor"/>
    <property type="evidence" value="ECO:0007669"/>
    <property type="project" value="TreeGrafter"/>
</dbReference>
<feature type="region of interest" description="Disordered" evidence="8">
    <location>
        <begin position="851"/>
        <end position="880"/>
    </location>
</feature>
<feature type="compositionally biased region" description="Basic residues" evidence="8">
    <location>
        <begin position="714"/>
        <end position="723"/>
    </location>
</feature>
<evidence type="ECO:0000256" key="6">
    <source>
        <dbReference type="ARBA" id="ARBA00023242"/>
    </source>
</evidence>
<reference evidence="10 11" key="1">
    <citation type="submission" date="2021-02" db="EMBL/GenBank/DDBJ databases">
        <title>Genome assembly of Pseudopithomyces chartarum.</title>
        <authorList>
            <person name="Jauregui R."/>
            <person name="Singh J."/>
            <person name="Voisey C."/>
        </authorList>
    </citation>
    <scope>NUCLEOTIDE SEQUENCE [LARGE SCALE GENOMIC DNA]</scope>
    <source>
        <strain evidence="10 11">AGR01</strain>
    </source>
</reference>
<dbReference type="PANTHER" id="PTHR10366:SF564">
    <property type="entry name" value="STEROL-4-ALPHA-CARBOXYLATE 3-DEHYDROGENASE, DECARBOXYLATING"/>
    <property type="match status" value="1"/>
</dbReference>
<dbReference type="InterPro" id="IPR001509">
    <property type="entry name" value="Epimerase_deHydtase"/>
</dbReference>
<dbReference type="Gene3D" id="3.40.50.720">
    <property type="entry name" value="NAD(P)-binding Rossmann-like Domain"/>
    <property type="match status" value="1"/>
</dbReference>
<dbReference type="Pfam" id="PF00645">
    <property type="entry name" value="zf-PARP"/>
    <property type="match status" value="1"/>
</dbReference>
<evidence type="ECO:0000256" key="5">
    <source>
        <dbReference type="ARBA" id="ARBA00023002"/>
    </source>
</evidence>
<evidence type="ECO:0000256" key="1">
    <source>
        <dbReference type="ARBA" id="ARBA00004123"/>
    </source>
</evidence>
<evidence type="ECO:0000313" key="11">
    <source>
        <dbReference type="Proteomes" id="UP001280581"/>
    </source>
</evidence>
<dbReference type="InterPro" id="IPR050425">
    <property type="entry name" value="NAD(P)_dehydrat-like"/>
</dbReference>
<dbReference type="InterPro" id="IPR036291">
    <property type="entry name" value="NAD(P)-bd_dom_sf"/>
</dbReference>
<evidence type="ECO:0000256" key="3">
    <source>
        <dbReference type="ARBA" id="ARBA00022771"/>
    </source>
</evidence>
<protein>
    <recommendedName>
        <fullName evidence="9">PARP-type domain-containing protein</fullName>
    </recommendedName>
</protein>
<accession>A0AAN6M355</accession>